<dbReference type="AlphaFoldDB" id="A0ABD0K8S8"/>
<name>A0ABD0K8S8_9CAEN</name>
<gene>
    <name evidence="2" type="ORF">BaRGS_00025305</name>
</gene>
<accession>A0ABD0K8S8</accession>
<comment type="caution">
    <text evidence="2">The sequence shown here is derived from an EMBL/GenBank/DDBJ whole genome shotgun (WGS) entry which is preliminary data.</text>
</comment>
<feature type="compositionally biased region" description="Polar residues" evidence="1">
    <location>
        <begin position="16"/>
        <end position="32"/>
    </location>
</feature>
<proteinExistence type="predicted"/>
<keyword evidence="3" id="KW-1185">Reference proteome</keyword>
<feature type="compositionally biased region" description="Basic residues" evidence="1">
    <location>
        <begin position="1"/>
        <end position="11"/>
    </location>
</feature>
<protein>
    <submittedName>
        <fullName evidence="2">Uncharacterized protein</fullName>
    </submittedName>
</protein>
<feature type="region of interest" description="Disordered" evidence="1">
    <location>
        <begin position="1"/>
        <end position="52"/>
    </location>
</feature>
<sequence>SPIIGLRRHIPGLRTRQPQTRHTSQPQTSSRSKSQRHKEDHSQRPTSCPARSGFSAYLGKRLQNAADILSNSSGATFPQDYGSKMELSRACPLSSDEVYRLQTDTLEPVNDQNQLQVKLQPAQNDLLSNITSWMRQNKHMYTWLSPQLHLHLNLSINIQPPKIPTVQMLVMGDNSQCLIVVYEHQSGDKNGDRVKQEVHGFTVALARSLKESLLKFCHTEFILLPCTLSWQELTVTSLDEEVENRKQFSRSYYRGPDKLDGTTVEELRKAVTILSGTSRVPYLLQPHNGSKKTDRLLLLDPQWRTVLFDLCTFDAVVSETQREIKLCYTGNNQLKVKAAAIEAARRLSFCDKVVMITPDKKIRDCVSQLHEEPDIKLSLCVKETYNESDVDYQDASYVICIDCSDALTHPKAKILCVEQNKASKTFLPNFGALRRQTKPSPVEAHEKLWGSAETDSVADCGLRPTNRLD</sequence>
<feature type="non-terminal residue" evidence="2">
    <location>
        <position position="1"/>
    </location>
</feature>
<dbReference type="Proteomes" id="UP001519460">
    <property type="component" value="Unassembled WGS sequence"/>
</dbReference>
<evidence type="ECO:0000313" key="2">
    <source>
        <dbReference type="EMBL" id="KAK7483506.1"/>
    </source>
</evidence>
<organism evidence="2 3">
    <name type="scientific">Batillaria attramentaria</name>
    <dbReference type="NCBI Taxonomy" id="370345"/>
    <lineage>
        <taxon>Eukaryota</taxon>
        <taxon>Metazoa</taxon>
        <taxon>Spiralia</taxon>
        <taxon>Lophotrochozoa</taxon>
        <taxon>Mollusca</taxon>
        <taxon>Gastropoda</taxon>
        <taxon>Caenogastropoda</taxon>
        <taxon>Sorbeoconcha</taxon>
        <taxon>Cerithioidea</taxon>
        <taxon>Batillariidae</taxon>
        <taxon>Batillaria</taxon>
    </lineage>
</organism>
<reference evidence="2 3" key="1">
    <citation type="journal article" date="2023" name="Sci. Data">
        <title>Genome assembly of the Korean intertidal mud-creeper Batillaria attramentaria.</title>
        <authorList>
            <person name="Patra A.K."/>
            <person name="Ho P.T."/>
            <person name="Jun S."/>
            <person name="Lee S.J."/>
            <person name="Kim Y."/>
            <person name="Won Y.J."/>
        </authorList>
    </citation>
    <scope>NUCLEOTIDE SEQUENCE [LARGE SCALE GENOMIC DNA]</scope>
    <source>
        <strain evidence="2">Wonlab-2016</strain>
    </source>
</reference>
<dbReference type="EMBL" id="JACVVK020000226">
    <property type="protein sequence ID" value="KAK7483506.1"/>
    <property type="molecule type" value="Genomic_DNA"/>
</dbReference>
<evidence type="ECO:0000313" key="3">
    <source>
        <dbReference type="Proteomes" id="UP001519460"/>
    </source>
</evidence>
<evidence type="ECO:0000256" key="1">
    <source>
        <dbReference type="SAM" id="MobiDB-lite"/>
    </source>
</evidence>